<evidence type="ECO:0000313" key="12">
    <source>
        <dbReference type="Proteomes" id="UP001153076"/>
    </source>
</evidence>
<dbReference type="GO" id="GO:0004672">
    <property type="term" value="F:protein kinase activity"/>
    <property type="evidence" value="ECO:0007669"/>
    <property type="project" value="InterPro"/>
</dbReference>
<evidence type="ECO:0000259" key="10">
    <source>
        <dbReference type="PROSITE" id="PS50011"/>
    </source>
</evidence>
<dbReference type="PROSITE" id="PS50011">
    <property type="entry name" value="PROTEIN_KINASE_DOM"/>
    <property type="match status" value="1"/>
</dbReference>
<feature type="transmembrane region" description="Helical" evidence="9">
    <location>
        <begin position="93"/>
        <end position="114"/>
    </location>
</feature>
<dbReference type="Gene3D" id="3.30.200.20">
    <property type="entry name" value="Phosphorylase Kinase, domain 1"/>
    <property type="match status" value="1"/>
</dbReference>
<keyword evidence="6 9" id="KW-0472">Membrane</keyword>
<dbReference type="FunFam" id="3.30.200.20:FF:000489">
    <property type="entry name" value="Inactive receptor-like serine/threonine-protein kinase"/>
    <property type="match status" value="1"/>
</dbReference>
<evidence type="ECO:0000256" key="3">
    <source>
        <dbReference type="ARBA" id="ARBA00022729"/>
    </source>
</evidence>
<dbReference type="Gene3D" id="3.80.10.10">
    <property type="entry name" value="Ribonuclease Inhibitor"/>
    <property type="match status" value="1"/>
</dbReference>
<feature type="transmembrane region" description="Helical" evidence="9">
    <location>
        <begin position="355"/>
        <end position="378"/>
    </location>
</feature>
<evidence type="ECO:0000256" key="7">
    <source>
        <dbReference type="ARBA" id="ARBA00046288"/>
    </source>
</evidence>
<dbReference type="Gene3D" id="1.10.510.10">
    <property type="entry name" value="Transferase(Phosphotransferase) domain 1"/>
    <property type="match status" value="1"/>
</dbReference>
<keyword evidence="4" id="KW-0677">Repeat</keyword>
<feature type="compositionally biased region" description="Pro residues" evidence="8">
    <location>
        <begin position="337"/>
        <end position="346"/>
    </location>
</feature>
<sequence length="705" mass="78338">MYDFGSSIWIMLVLIIALFQLNFFFSSSLNDEGVALLKFREKVVNDPFGALSRWNEDDRENKPCSWFGIECFDGYVVSLQCENINAELLRSSMLLITLVLFPIHPGIVVIRSILRNNSFSGAIPEEIRDLKELKLLDLGYNSFTRALPSDFEHNITILLLDNNGQNSDTSPEVEKHIMLSEAEMDDNHLICAMQSLPYTRLARIEMSVMYCNVSSVKLLTHNKLLSTSGRHNGWGRNAVPLRMLTEKAREGAAETPPTKSSSSPAMTSGKGRELQNVGALSSSSAQNFLDHFPFRKPSPPPLPELLPFDVPLPPTLTTPPPLAPPPPPVPSSTSVPTAPPPPPPPRAKSVHSKPLVPALGAVGGFIVLAVIVGAIYLWRSNMITKIRGFNGHLQGTFATGALNLKKSELETACEDFSNVIGSSSIGTIYKGTLSSGIEIAVISLPVTSAKEWSHHLQMQFRKKIETLSKVNHKNFVKLMGYCEEEHSFTRMMVFEYAPNGTLFEHLHVREAEHLDWGMRLRVTMGIAYCLEHMHQLVPPIAHPNFNSSAVSLAEDYAAKISDFSLWNQVVAAQVQPTVTAILSPSSATPDSNVYSFGLVLMEMMTGRVPVSSENNGLLEDWAYDYLRGDRPLQVWVDPMLRYFNPGQLEKIGEVIRKCLELNPQLRPTMKDVAAKLRETTGIDRDKAVPRLTPLWWEEVEVLSVA</sequence>
<dbReference type="InterPro" id="IPR013210">
    <property type="entry name" value="LRR_N_plant-typ"/>
</dbReference>
<dbReference type="GO" id="GO:0005524">
    <property type="term" value="F:ATP binding"/>
    <property type="evidence" value="ECO:0007669"/>
    <property type="project" value="InterPro"/>
</dbReference>
<comment type="caution">
    <text evidence="11">The sequence shown here is derived from an EMBL/GenBank/DDBJ whole genome shotgun (WGS) entry which is preliminary data.</text>
</comment>
<dbReference type="EMBL" id="JAKOGI010000110">
    <property type="protein sequence ID" value="KAJ8443934.1"/>
    <property type="molecule type" value="Genomic_DNA"/>
</dbReference>
<feature type="compositionally biased region" description="Pro residues" evidence="8">
    <location>
        <begin position="303"/>
        <end position="330"/>
    </location>
</feature>
<keyword evidence="12" id="KW-1185">Reference proteome</keyword>
<dbReference type="SUPFAM" id="SSF56112">
    <property type="entry name" value="Protein kinase-like (PK-like)"/>
    <property type="match status" value="1"/>
</dbReference>
<keyword evidence="3" id="KW-0732">Signal</keyword>
<evidence type="ECO:0000256" key="1">
    <source>
        <dbReference type="ARBA" id="ARBA00022614"/>
    </source>
</evidence>
<evidence type="ECO:0000256" key="6">
    <source>
        <dbReference type="ARBA" id="ARBA00023136"/>
    </source>
</evidence>
<evidence type="ECO:0000256" key="5">
    <source>
        <dbReference type="ARBA" id="ARBA00022989"/>
    </source>
</evidence>
<accession>A0A9Q1KJD9</accession>
<dbReference type="Proteomes" id="UP001153076">
    <property type="component" value="Unassembled WGS sequence"/>
</dbReference>
<dbReference type="PANTHER" id="PTHR46084:SF4">
    <property type="entry name" value="PROTEIN KINASE DOMAIN-CONTAINING PROTEIN"/>
    <property type="match status" value="1"/>
</dbReference>
<dbReference type="GO" id="GO:0012505">
    <property type="term" value="C:endomembrane system"/>
    <property type="evidence" value="ECO:0007669"/>
    <property type="project" value="UniProtKB-SubCell"/>
</dbReference>
<gene>
    <name evidence="11" type="ORF">Cgig2_032758</name>
</gene>
<comment type="subcellular location">
    <subcellularLocation>
        <location evidence="7">Endomembrane system</location>
        <topology evidence="7">Single-pass type I membrane protein</topology>
    </subcellularLocation>
</comment>
<dbReference type="SUPFAM" id="SSF52058">
    <property type="entry name" value="L domain-like"/>
    <property type="match status" value="1"/>
</dbReference>
<feature type="region of interest" description="Disordered" evidence="8">
    <location>
        <begin position="248"/>
        <end position="280"/>
    </location>
</feature>
<keyword evidence="1" id="KW-0433">Leucine-rich repeat</keyword>
<dbReference type="InterPro" id="IPR032675">
    <property type="entry name" value="LRR_dom_sf"/>
</dbReference>
<keyword evidence="2 9" id="KW-0812">Transmembrane</keyword>
<dbReference type="PANTHER" id="PTHR46084">
    <property type="entry name" value="PROTEIN MALE DISCOVERER 2"/>
    <property type="match status" value="1"/>
</dbReference>
<dbReference type="InterPro" id="IPR001245">
    <property type="entry name" value="Ser-Thr/Tyr_kinase_cat_dom"/>
</dbReference>
<feature type="domain" description="Protein kinase" evidence="10">
    <location>
        <begin position="414"/>
        <end position="680"/>
    </location>
</feature>
<protein>
    <recommendedName>
        <fullName evidence="10">Protein kinase domain-containing protein</fullName>
    </recommendedName>
</protein>
<feature type="compositionally biased region" description="Polar residues" evidence="8">
    <location>
        <begin position="257"/>
        <end position="266"/>
    </location>
</feature>
<evidence type="ECO:0000256" key="2">
    <source>
        <dbReference type="ARBA" id="ARBA00022692"/>
    </source>
</evidence>
<proteinExistence type="predicted"/>
<evidence type="ECO:0000256" key="8">
    <source>
        <dbReference type="SAM" id="MobiDB-lite"/>
    </source>
</evidence>
<dbReference type="InterPro" id="IPR000719">
    <property type="entry name" value="Prot_kinase_dom"/>
</dbReference>
<evidence type="ECO:0000256" key="4">
    <source>
        <dbReference type="ARBA" id="ARBA00022737"/>
    </source>
</evidence>
<dbReference type="InterPro" id="IPR011009">
    <property type="entry name" value="Kinase-like_dom_sf"/>
</dbReference>
<dbReference type="AlphaFoldDB" id="A0A9Q1KJD9"/>
<feature type="region of interest" description="Disordered" evidence="8">
    <location>
        <begin position="303"/>
        <end position="351"/>
    </location>
</feature>
<keyword evidence="5 9" id="KW-1133">Transmembrane helix</keyword>
<evidence type="ECO:0000313" key="11">
    <source>
        <dbReference type="EMBL" id="KAJ8443934.1"/>
    </source>
</evidence>
<dbReference type="Pfam" id="PF07714">
    <property type="entry name" value="PK_Tyr_Ser-Thr"/>
    <property type="match status" value="1"/>
</dbReference>
<evidence type="ECO:0000256" key="9">
    <source>
        <dbReference type="SAM" id="Phobius"/>
    </source>
</evidence>
<name>A0A9Q1KJD9_9CARY</name>
<dbReference type="Pfam" id="PF08263">
    <property type="entry name" value="LRRNT_2"/>
    <property type="match status" value="1"/>
</dbReference>
<organism evidence="11 12">
    <name type="scientific">Carnegiea gigantea</name>
    <dbReference type="NCBI Taxonomy" id="171969"/>
    <lineage>
        <taxon>Eukaryota</taxon>
        <taxon>Viridiplantae</taxon>
        <taxon>Streptophyta</taxon>
        <taxon>Embryophyta</taxon>
        <taxon>Tracheophyta</taxon>
        <taxon>Spermatophyta</taxon>
        <taxon>Magnoliopsida</taxon>
        <taxon>eudicotyledons</taxon>
        <taxon>Gunneridae</taxon>
        <taxon>Pentapetalae</taxon>
        <taxon>Caryophyllales</taxon>
        <taxon>Cactineae</taxon>
        <taxon>Cactaceae</taxon>
        <taxon>Cactoideae</taxon>
        <taxon>Echinocereeae</taxon>
        <taxon>Carnegiea</taxon>
    </lineage>
</organism>
<reference evidence="11" key="1">
    <citation type="submission" date="2022-04" db="EMBL/GenBank/DDBJ databases">
        <title>Carnegiea gigantea Genome sequencing and assembly v2.</title>
        <authorList>
            <person name="Copetti D."/>
            <person name="Sanderson M.J."/>
            <person name="Burquez A."/>
            <person name="Wojciechowski M.F."/>
        </authorList>
    </citation>
    <scope>NUCLEOTIDE SEQUENCE</scope>
    <source>
        <strain evidence="11">SGP5-SGP5p</strain>
        <tissue evidence="11">Aerial part</tissue>
    </source>
</reference>
<feature type="transmembrane region" description="Helical" evidence="9">
    <location>
        <begin position="6"/>
        <end position="25"/>
    </location>
</feature>
<dbReference type="OrthoDB" id="291737at2759"/>